<dbReference type="Pfam" id="PF06985">
    <property type="entry name" value="HET"/>
    <property type="match status" value="1"/>
</dbReference>
<dbReference type="PANTHER" id="PTHR33112">
    <property type="entry name" value="DOMAIN PROTEIN, PUTATIVE-RELATED"/>
    <property type="match status" value="1"/>
</dbReference>
<evidence type="ECO:0000259" key="1">
    <source>
        <dbReference type="Pfam" id="PF06985"/>
    </source>
</evidence>
<organism evidence="2 3">
    <name type="scientific">Fusarium sporotrichioides</name>
    <dbReference type="NCBI Taxonomy" id="5514"/>
    <lineage>
        <taxon>Eukaryota</taxon>
        <taxon>Fungi</taxon>
        <taxon>Dikarya</taxon>
        <taxon>Ascomycota</taxon>
        <taxon>Pezizomycotina</taxon>
        <taxon>Sordariomycetes</taxon>
        <taxon>Hypocreomycetidae</taxon>
        <taxon>Hypocreales</taxon>
        <taxon>Nectriaceae</taxon>
        <taxon>Fusarium</taxon>
    </lineage>
</organism>
<dbReference type="PANTHER" id="PTHR33112:SF16">
    <property type="entry name" value="HETEROKARYON INCOMPATIBILITY DOMAIN-CONTAINING PROTEIN"/>
    <property type="match status" value="1"/>
</dbReference>
<name>A0A395SBP4_FUSSP</name>
<evidence type="ECO:0000313" key="3">
    <source>
        <dbReference type="Proteomes" id="UP000266152"/>
    </source>
</evidence>
<dbReference type="Proteomes" id="UP000266152">
    <property type="component" value="Unassembled WGS sequence"/>
</dbReference>
<keyword evidence="3" id="KW-1185">Reference proteome</keyword>
<protein>
    <submittedName>
        <fullName evidence="2">Heterokaryon incompatibility</fullName>
    </submittedName>
</protein>
<evidence type="ECO:0000313" key="2">
    <source>
        <dbReference type="EMBL" id="RGP69502.1"/>
    </source>
</evidence>
<dbReference type="InterPro" id="IPR010730">
    <property type="entry name" value="HET"/>
</dbReference>
<sequence length="527" mass="60357">MWEQVPATIQHAVELVRLIGEEYIWVDRLCIVQDDYETKQEQINQMAFIYGNAYFTIVATAAHSAEEGLKGIKDVSPSMYHNVWPERANMDHYGLVAWSPWNERGWTLQELVFSQRSLFFHKNELTWECHCAIWHERMQLADLSETNCLGTHNPNARGFRYSPWPDLQEFHQLATSYSRRQLSFSGDILPAFAGITTALTHSFPGGFLFGLPEVAFDVALLWRSSGPASRSPKIGEASVPSWSWMVCLDQKIDVDLSPWASGFSYLAGSSTEQVAEQGGSLTYTPLHVAYQQEWNSRWSRKRPPTGVLDGLVTQSICSWYVKEETGDRIISNDLDKFKDCCHDPNYELPSGWERDGDRFYHSVDPQRRFKYAVPLVTDEEEVNTEKGSSFTITTRTERAFFYNVPKPYGQAVDRLEGEAVVDLCNCEQFWVGCLRIQTRTILWRLLTKKVECELVAISRGYIDSSAGGWPRLDEHEALKSRGLENYAFYNVLFIERKDGVAYRQGIGRVDKSAWEAESRQEINLLLA</sequence>
<dbReference type="AlphaFoldDB" id="A0A395SBP4"/>
<reference evidence="2 3" key="1">
    <citation type="journal article" date="2018" name="PLoS Pathog.">
        <title>Evolution of structural diversity of trichothecenes, a family of toxins produced by plant pathogenic and entomopathogenic fungi.</title>
        <authorList>
            <person name="Proctor R.H."/>
            <person name="McCormick S.P."/>
            <person name="Kim H.S."/>
            <person name="Cardoza R.E."/>
            <person name="Stanley A.M."/>
            <person name="Lindo L."/>
            <person name="Kelly A."/>
            <person name="Brown D.W."/>
            <person name="Lee T."/>
            <person name="Vaughan M.M."/>
            <person name="Alexander N.J."/>
            <person name="Busman M."/>
            <person name="Gutierrez S."/>
        </authorList>
    </citation>
    <scope>NUCLEOTIDE SEQUENCE [LARGE SCALE GENOMIC DNA]</scope>
    <source>
        <strain evidence="2 3">NRRL 3299</strain>
    </source>
</reference>
<accession>A0A395SBP4</accession>
<dbReference type="STRING" id="5514.A0A395SBP4"/>
<comment type="caution">
    <text evidence="2">The sequence shown here is derived from an EMBL/GenBank/DDBJ whole genome shotgun (WGS) entry which is preliminary data.</text>
</comment>
<feature type="domain" description="Heterokaryon incompatibility" evidence="1">
    <location>
        <begin position="3"/>
        <end position="110"/>
    </location>
</feature>
<proteinExistence type="predicted"/>
<gene>
    <name evidence="2" type="ORF">FSPOR_4606</name>
</gene>
<dbReference type="EMBL" id="PXOF01000060">
    <property type="protein sequence ID" value="RGP69502.1"/>
    <property type="molecule type" value="Genomic_DNA"/>
</dbReference>